<dbReference type="PANTHER" id="PTHR48090:SF7">
    <property type="entry name" value="RFBJ PROTEIN"/>
    <property type="match status" value="1"/>
</dbReference>
<dbReference type="CDD" id="cd04179">
    <property type="entry name" value="DPM_DPG-synthase_like"/>
    <property type="match status" value="1"/>
</dbReference>
<sequence>MKIAVIIPAYNESVTIQAVLQEFYDELPMAQLVVINNNSSDDTAELACKKIAELNAAGQVITEIRQGKAMAVRRAFKEIEADVYVMVDADCTYPARHVHALISPIINGTADMVVGDRHSEGHYAKENKRSFHGFGNNLVKLLVNRLFNSKLNDIMSGYRAFSREFVKNYPIMVDGFQIETEVTLHALDKRFAISEVNIDYKDRPEGSFSKLNTFSDGFRVLATIFQIFRHYKPFVFFSFLSFLFVVASLMASIPVFEDWLKYQHIYHVPLAILSAGLGIVAMLLVGVGLILDAISHHQKFDFEHKLIND</sequence>
<dbReference type="Gene3D" id="3.90.550.10">
    <property type="entry name" value="Spore Coat Polysaccharide Biosynthesis Protein SpsA, Chain A"/>
    <property type="match status" value="1"/>
</dbReference>
<dbReference type="PANTHER" id="PTHR48090">
    <property type="entry name" value="UNDECAPRENYL-PHOSPHATE 4-DEOXY-4-FORMAMIDO-L-ARABINOSE TRANSFERASE-RELATED"/>
    <property type="match status" value="1"/>
</dbReference>
<evidence type="ECO:0000256" key="1">
    <source>
        <dbReference type="SAM" id="Phobius"/>
    </source>
</evidence>
<feature type="domain" description="Glycosyltransferase 2-like" evidence="2">
    <location>
        <begin position="5"/>
        <end position="168"/>
    </location>
</feature>
<keyword evidence="1" id="KW-1133">Transmembrane helix</keyword>
<keyword evidence="4" id="KW-1185">Reference proteome</keyword>
<dbReference type="InterPro" id="IPR029044">
    <property type="entry name" value="Nucleotide-diphossugar_trans"/>
</dbReference>
<reference evidence="3" key="1">
    <citation type="journal article" date="2014" name="Int. J. Syst. Evol. Microbiol.">
        <title>Complete genome sequence of Corynebacterium casei LMG S-19264T (=DSM 44701T), isolated from a smear-ripened cheese.</title>
        <authorList>
            <consortium name="US DOE Joint Genome Institute (JGI-PGF)"/>
            <person name="Walter F."/>
            <person name="Albersmeier A."/>
            <person name="Kalinowski J."/>
            <person name="Ruckert C."/>
        </authorList>
    </citation>
    <scope>NUCLEOTIDE SEQUENCE</scope>
    <source>
        <strain evidence="3">KCTC 32501</strain>
    </source>
</reference>
<accession>A0A8J3FZE5</accession>
<evidence type="ECO:0000313" key="3">
    <source>
        <dbReference type="EMBL" id="GHA67920.1"/>
    </source>
</evidence>
<feature type="transmembrane region" description="Helical" evidence="1">
    <location>
        <begin position="268"/>
        <end position="291"/>
    </location>
</feature>
<dbReference type="AlphaFoldDB" id="A0A8J3FZE5"/>
<dbReference type="EMBL" id="BMZG01000003">
    <property type="protein sequence ID" value="GHA67920.1"/>
    <property type="molecule type" value="Genomic_DNA"/>
</dbReference>
<feature type="transmembrane region" description="Helical" evidence="1">
    <location>
        <begin position="234"/>
        <end position="256"/>
    </location>
</feature>
<dbReference type="SUPFAM" id="SSF53448">
    <property type="entry name" value="Nucleotide-diphospho-sugar transferases"/>
    <property type="match status" value="1"/>
</dbReference>
<evidence type="ECO:0000313" key="4">
    <source>
        <dbReference type="Proteomes" id="UP000614287"/>
    </source>
</evidence>
<organism evidence="3 4">
    <name type="scientific">Formosimonas limnophila</name>
    <dbReference type="NCBI Taxonomy" id="1384487"/>
    <lineage>
        <taxon>Bacteria</taxon>
        <taxon>Pseudomonadati</taxon>
        <taxon>Pseudomonadota</taxon>
        <taxon>Betaproteobacteria</taxon>
        <taxon>Burkholderiales</taxon>
        <taxon>Burkholderiaceae</taxon>
        <taxon>Formosimonas</taxon>
    </lineage>
</organism>
<proteinExistence type="predicted"/>
<dbReference type="InterPro" id="IPR050256">
    <property type="entry name" value="Glycosyltransferase_2"/>
</dbReference>
<keyword evidence="1" id="KW-0472">Membrane</keyword>
<dbReference type="InterPro" id="IPR001173">
    <property type="entry name" value="Glyco_trans_2-like"/>
</dbReference>
<keyword evidence="1" id="KW-0812">Transmembrane</keyword>
<name>A0A8J3FZE5_9BURK</name>
<reference evidence="3" key="2">
    <citation type="submission" date="2020-09" db="EMBL/GenBank/DDBJ databases">
        <authorList>
            <person name="Sun Q."/>
            <person name="Kim S."/>
        </authorList>
    </citation>
    <scope>NUCLEOTIDE SEQUENCE</scope>
    <source>
        <strain evidence="3">KCTC 32501</strain>
    </source>
</reference>
<protein>
    <submittedName>
        <fullName evidence="3">Glycosyl transferase</fullName>
    </submittedName>
</protein>
<gene>
    <name evidence="3" type="ORF">GCM10009007_05530</name>
</gene>
<keyword evidence="3" id="KW-0808">Transferase</keyword>
<comment type="caution">
    <text evidence="3">The sequence shown here is derived from an EMBL/GenBank/DDBJ whole genome shotgun (WGS) entry which is preliminary data.</text>
</comment>
<dbReference type="RefSeq" id="WP_229809684.1">
    <property type="nucleotide sequence ID" value="NZ_BMZG01000003.1"/>
</dbReference>
<dbReference type="Proteomes" id="UP000614287">
    <property type="component" value="Unassembled WGS sequence"/>
</dbReference>
<evidence type="ECO:0000259" key="2">
    <source>
        <dbReference type="Pfam" id="PF00535"/>
    </source>
</evidence>
<dbReference type="Pfam" id="PF00535">
    <property type="entry name" value="Glycos_transf_2"/>
    <property type="match status" value="1"/>
</dbReference>
<dbReference type="GO" id="GO:0016740">
    <property type="term" value="F:transferase activity"/>
    <property type="evidence" value="ECO:0007669"/>
    <property type="project" value="UniProtKB-KW"/>
</dbReference>